<dbReference type="SUPFAM" id="SSF82199">
    <property type="entry name" value="SET domain"/>
    <property type="match status" value="1"/>
</dbReference>
<dbReference type="WBParaSite" id="ACRNAN_scaffold2701.g25261.t1">
    <property type="protein sequence ID" value="ACRNAN_scaffold2701.g25261.t1"/>
    <property type="gene ID" value="ACRNAN_scaffold2701.g25261"/>
</dbReference>
<dbReference type="SUPFAM" id="SSF48452">
    <property type="entry name" value="TPR-like"/>
    <property type="match status" value="1"/>
</dbReference>
<evidence type="ECO:0000313" key="4">
    <source>
        <dbReference type="WBParaSite" id="ACRNAN_scaffold2701.g25261.t1"/>
    </source>
</evidence>
<keyword evidence="1" id="KW-0802">TPR repeat</keyword>
<organism evidence="3 4">
    <name type="scientific">Acrobeloides nanus</name>
    <dbReference type="NCBI Taxonomy" id="290746"/>
    <lineage>
        <taxon>Eukaryota</taxon>
        <taxon>Metazoa</taxon>
        <taxon>Ecdysozoa</taxon>
        <taxon>Nematoda</taxon>
        <taxon>Chromadorea</taxon>
        <taxon>Rhabditida</taxon>
        <taxon>Tylenchina</taxon>
        <taxon>Cephalobomorpha</taxon>
        <taxon>Cephaloboidea</taxon>
        <taxon>Cephalobidae</taxon>
        <taxon>Acrobeloides</taxon>
    </lineage>
</organism>
<reference evidence="4" key="1">
    <citation type="submission" date="2022-11" db="UniProtKB">
        <authorList>
            <consortium name="WormBaseParasite"/>
        </authorList>
    </citation>
    <scope>IDENTIFICATION</scope>
</reference>
<dbReference type="PROSITE" id="PS50005">
    <property type="entry name" value="TPR"/>
    <property type="match status" value="1"/>
</dbReference>
<dbReference type="Pfam" id="PF13174">
    <property type="entry name" value="TPR_6"/>
    <property type="match status" value="1"/>
</dbReference>
<dbReference type="Proteomes" id="UP000887540">
    <property type="component" value="Unplaced"/>
</dbReference>
<dbReference type="PROSITE" id="PS50280">
    <property type="entry name" value="SET"/>
    <property type="match status" value="1"/>
</dbReference>
<accession>A0A914DJI6</accession>
<dbReference type="InterPro" id="IPR019734">
    <property type="entry name" value="TPR_rpt"/>
</dbReference>
<dbReference type="AlphaFoldDB" id="A0A914DJI6"/>
<dbReference type="InterPro" id="IPR001214">
    <property type="entry name" value="SET_dom"/>
</dbReference>
<proteinExistence type="predicted"/>
<dbReference type="Gene3D" id="1.25.40.10">
    <property type="entry name" value="Tetratricopeptide repeat domain"/>
    <property type="match status" value="1"/>
</dbReference>
<dbReference type="InterPro" id="IPR053209">
    <property type="entry name" value="Gramillin-biosynth_MTr"/>
</dbReference>
<dbReference type="PANTHER" id="PTHR47643">
    <property type="entry name" value="TPR DOMAIN PROTEIN (AFU_ORTHOLOGUE AFUA_5G12710)"/>
    <property type="match status" value="1"/>
</dbReference>
<dbReference type="PANTHER" id="PTHR47643:SF2">
    <property type="entry name" value="TPR DOMAIN PROTEIN (AFU_ORTHOLOGUE AFUA_5G12710)"/>
    <property type="match status" value="1"/>
</dbReference>
<dbReference type="InterPro" id="IPR046341">
    <property type="entry name" value="SET_dom_sf"/>
</dbReference>
<feature type="domain" description="SET" evidence="2">
    <location>
        <begin position="339"/>
        <end position="486"/>
    </location>
</feature>
<protein>
    <submittedName>
        <fullName evidence="4">Tetratricopeptide repeat protein</fullName>
    </submittedName>
</protein>
<dbReference type="SMART" id="SM00028">
    <property type="entry name" value="TPR"/>
    <property type="match status" value="3"/>
</dbReference>
<evidence type="ECO:0000259" key="2">
    <source>
        <dbReference type="PROSITE" id="PS50280"/>
    </source>
</evidence>
<sequence length="486" mass="55866">MDAEQFKKFRENARKLEQLNRSKPKVRPTCDRQQKLLIWEDELRKRKVQNDIVITIGVKHACCYKQSSELEAINLRDLEVPKIHASRYLVCRTITEPIYNITASVLIEDTNSDIELLELYNFQTDFNASPSWLPTGKIILIKEPYLKFTSLEQNIALQVASPSDIVFIDETDEKFLKEVGALVWFNLDKMSFEELKLQGNECYKKGNYEEALKYYSRALKYQPTSPIIHLNCAATFLALERYYEAYQAAKSALDNGADLQKALFRLGKAAYGMRDWQKSSQHFIDLIKQFPNCNDAKKELTRALARLKESRAGQFDLSSLFNQFHYDGVCYFDIADYVGPVKIANIPGKGKGLIATSDIEPGTLLTVSKAFSTVYPTHNQININVIDINSDYIISQTQLRHMIETMQVLKRNPHRTKELYAKYSGEDMKRDVDVPEGVIDSNRIEKICIYNHDVLYLSSKQAENDDPVGLWLLPSYMNHSCLGKFL</sequence>
<dbReference type="Pfam" id="PF13414">
    <property type="entry name" value="TPR_11"/>
    <property type="match status" value="1"/>
</dbReference>
<name>A0A914DJI6_9BILA</name>
<dbReference type="InterPro" id="IPR011990">
    <property type="entry name" value="TPR-like_helical_dom_sf"/>
</dbReference>
<evidence type="ECO:0000256" key="1">
    <source>
        <dbReference type="PROSITE-ProRule" id="PRU00339"/>
    </source>
</evidence>
<evidence type="ECO:0000313" key="3">
    <source>
        <dbReference type="Proteomes" id="UP000887540"/>
    </source>
</evidence>
<keyword evidence="3" id="KW-1185">Reference proteome</keyword>
<feature type="repeat" description="TPR" evidence="1">
    <location>
        <begin position="192"/>
        <end position="225"/>
    </location>
</feature>